<organism evidence="1 2">
    <name type="scientific">Cotesia glomerata</name>
    <name type="common">Lepidopteran parasitic wasp</name>
    <name type="synonym">Apanteles glomeratus</name>
    <dbReference type="NCBI Taxonomy" id="32391"/>
    <lineage>
        <taxon>Eukaryota</taxon>
        <taxon>Metazoa</taxon>
        <taxon>Ecdysozoa</taxon>
        <taxon>Arthropoda</taxon>
        <taxon>Hexapoda</taxon>
        <taxon>Insecta</taxon>
        <taxon>Pterygota</taxon>
        <taxon>Neoptera</taxon>
        <taxon>Endopterygota</taxon>
        <taxon>Hymenoptera</taxon>
        <taxon>Apocrita</taxon>
        <taxon>Ichneumonoidea</taxon>
        <taxon>Braconidae</taxon>
        <taxon>Microgastrinae</taxon>
        <taxon>Cotesia</taxon>
    </lineage>
</organism>
<comment type="caution">
    <text evidence="1">The sequence shown here is derived from an EMBL/GenBank/DDBJ whole genome shotgun (WGS) entry which is preliminary data.</text>
</comment>
<accession>A0AAV7I804</accession>
<keyword evidence="2" id="KW-1185">Reference proteome</keyword>
<reference evidence="1 2" key="1">
    <citation type="journal article" date="2021" name="J. Hered.">
        <title>A chromosome-level genome assembly of the parasitoid wasp, Cotesia glomerata (Hymenoptera: Braconidae).</title>
        <authorList>
            <person name="Pinto B.J."/>
            <person name="Weis J.J."/>
            <person name="Gamble T."/>
            <person name="Ode P.J."/>
            <person name="Paul R."/>
            <person name="Zaspel J.M."/>
        </authorList>
    </citation>
    <scope>NUCLEOTIDE SEQUENCE [LARGE SCALE GENOMIC DNA]</scope>
    <source>
        <strain evidence="1">CgM1</strain>
    </source>
</reference>
<gene>
    <name evidence="1" type="ORF">KQX54_007042</name>
</gene>
<dbReference type="EMBL" id="JAHXZJ010002237">
    <property type="protein sequence ID" value="KAH0546186.1"/>
    <property type="molecule type" value="Genomic_DNA"/>
</dbReference>
<sequence length="80" mass="8693">MRANGGICGSCIYNYVISSKYFILKSQPVWYVVVREGGSEGVEKKGQDLTDHVPIAAGHFGISEAGWVIMLPTDAALFQD</sequence>
<proteinExistence type="predicted"/>
<evidence type="ECO:0000313" key="2">
    <source>
        <dbReference type="Proteomes" id="UP000826195"/>
    </source>
</evidence>
<evidence type="ECO:0000313" key="1">
    <source>
        <dbReference type="EMBL" id="KAH0546186.1"/>
    </source>
</evidence>
<dbReference type="AlphaFoldDB" id="A0AAV7I804"/>
<dbReference type="Proteomes" id="UP000826195">
    <property type="component" value="Unassembled WGS sequence"/>
</dbReference>
<protein>
    <submittedName>
        <fullName evidence="1">Uncharacterized protein</fullName>
    </submittedName>
</protein>
<name>A0AAV7I804_COTGL</name>